<dbReference type="STRING" id="1447883.A0A2B7YRI2"/>
<accession>A0A2B7YRI2</accession>
<dbReference type="InterPro" id="IPR001509">
    <property type="entry name" value="Epimerase_deHydtase"/>
</dbReference>
<organism evidence="2 3">
    <name type="scientific">Polytolypa hystricis (strain UAMH7299)</name>
    <dbReference type="NCBI Taxonomy" id="1447883"/>
    <lineage>
        <taxon>Eukaryota</taxon>
        <taxon>Fungi</taxon>
        <taxon>Dikarya</taxon>
        <taxon>Ascomycota</taxon>
        <taxon>Pezizomycotina</taxon>
        <taxon>Eurotiomycetes</taxon>
        <taxon>Eurotiomycetidae</taxon>
        <taxon>Onygenales</taxon>
        <taxon>Onygenales incertae sedis</taxon>
        <taxon>Polytolypa</taxon>
    </lineage>
</organism>
<dbReference type="PANTHER" id="PTHR43245:SF11">
    <property type="entry name" value="LD23561P"/>
    <property type="match status" value="1"/>
</dbReference>
<dbReference type="PANTHER" id="PTHR43245">
    <property type="entry name" value="BIFUNCTIONAL POLYMYXIN RESISTANCE PROTEIN ARNA"/>
    <property type="match status" value="1"/>
</dbReference>
<comment type="caution">
    <text evidence="2">The sequence shown here is derived from an EMBL/GenBank/DDBJ whole genome shotgun (WGS) entry which is preliminary data.</text>
</comment>
<name>A0A2B7YRI2_POLH7</name>
<dbReference type="SUPFAM" id="SSF51735">
    <property type="entry name" value="NAD(P)-binding Rossmann-fold domains"/>
    <property type="match status" value="1"/>
</dbReference>
<dbReference type="OrthoDB" id="16464at2759"/>
<evidence type="ECO:0000313" key="3">
    <source>
        <dbReference type="Proteomes" id="UP000224634"/>
    </source>
</evidence>
<reference evidence="2 3" key="1">
    <citation type="submission" date="2017-10" db="EMBL/GenBank/DDBJ databases">
        <title>Comparative genomics in systemic dimorphic fungi from Ajellomycetaceae.</title>
        <authorList>
            <person name="Munoz J.F."/>
            <person name="Mcewen J.G."/>
            <person name="Clay O.K."/>
            <person name="Cuomo C.A."/>
        </authorList>
    </citation>
    <scope>NUCLEOTIDE SEQUENCE [LARGE SCALE GENOMIC DNA]</scope>
    <source>
        <strain evidence="2 3">UAMH7299</strain>
    </source>
</reference>
<evidence type="ECO:0000313" key="2">
    <source>
        <dbReference type="EMBL" id="PGH23227.1"/>
    </source>
</evidence>
<keyword evidence="3" id="KW-1185">Reference proteome</keyword>
<sequence>MADGATKPSVVIVGGLGFLGRYLALYIHENNLASEVRLVDKLLPQLAWLAPEFVDACSQDKFVQADASREQSLSRIFDRSNGAQFDYVINCGGESRFSQPDDVYRLRSHALSITLGREAARRGIRAFIECSSATVYKGDRKPRKETDTLKPTFNLSKWKMTAEEDLQKIPGLNLCILRFAHVYGDYDKGYLSVAICMGRVCQELDKPLIVPNTADQPMNTVYVKDAARALWQAAEWRASKGPIPTDDKSTPFIFNIVDHNSTTKGHFTAGVTKALGIETSFLGSMMTQFAKLNIDEVVDELNEESLEVWAELITNKGITRPGPLTPFLEQDVMKDPDLSIDGSLFETTTGFKYQREKVQEDWVETVIKSYERMGWWP</sequence>
<dbReference type="AlphaFoldDB" id="A0A2B7YRI2"/>
<dbReference type="Pfam" id="PF01370">
    <property type="entry name" value="Epimerase"/>
    <property type="match status" value="1"/>
</dbReference>
<evidence type="ECO:0000259" key="1">
    <source>
        <dbReference type="Pfam" id="PF01370"/>
    </source>
</evidence>
<dbReference type="Gene3D" id="3.40.50.720">
    <property type="entry name" value="NAD(P)-binding Rossmann-like Domain"/>
    <property type="match status" value="1"/>
</dbReference>
<dbReference type="Proteomes" id="UP000224634">
    <property type="component" value="Unassembled WGS sequence"/>
</dbReference>
<feature type="domain" description="NAD-dependent epimerase/dehydratase" evidence="1">
    <location>
        <begin position="10"/>
        <end position="238"/>
    </location>
</feature>
<dbReference type="InterPro" id="IPR036291">
    <property type="entry name" value="NAD(P)-bd_dom_sf"/>
</dbReference>
<dbReference type="InterPro" id="IPR050177">
    <property type="entry name" value="Lipid_A_modif_metabolic_enz"/>
</dbReference>
<protein>
    <recommendedName>
        <fullName evidence="1">NAD-dependent epimerase/dehydratase domain-containing protein</fullName>
    </recommendedName>
</protein>
<gene>
    <name evidence="2" type="ORF">AJ80_02643</name>
</gene>
<proteinExistence type="predicted"/>
<dbReference type="EMBL" id="PDNA01000026">
    <property type="protein sequence ID" value="PGH23227.1"/>
    <property type="molecule type" value="Genomic_DNA"/>
</dbReference>